<dbReference type="GO" id="GO:0005615">
    <property type="term" value="C:extracellular space"/>
    <property type="evidence" value="ECO:0007669"/>
    <property type="project" value="TreeGrafter"/>
</dbReference>
<dbReference type="PROSITE" id="PS00287">
    <property type="entry name" value="CYSTATIN"/>
    <property type="match status" value="1"/>
</dbReference>
<evidence type="ECO:0000256" key="1">
    <source>
        <dbReference type="ARBA" id="ARBA00009403"/>
    </source>
</evidence>
<organism evidence="5 6">
    <name type="scientific">Pomacea canaliculata</name>
    <name type="common">Golden apple snail</name>
    <dbReference type="NCBI Taxonomy" id="400727"/>
    <lineage>
        <taxon>Eukaryota</taxon>
        <taxon>Metazoa</taxon>
        <taxon>Spiralia</taxon>
        <taxon>Lophotrochozoa</taxon>
        <taxon>Mollusca</taxon>
        <taxon>Gastropoda</taxon>
        <taxon>Caenogastropoda</taxon>
        <taxon>Architaenioglossa</taxon>
        <taxon>Ampullarioidea</taxon>
        <taxon>Ampullariidae</taxon>
        <taxon>Pomacea</taxon>
    </lineage>
</organism>
<proteinExistence type="inferred from homology"/>
<comment type="caution">
    <text evidence="5">The sequence shown here is derived from an EMBL/GenBank/DDBJ whole genome shotgun (WGS) entry which is preliminary data.</text>
</comment>
<dbReference type="GO" id="GO:0031982">
    <property type="term" value="C:vesicle"/>
    <property type="evidence" value="ECO:0007669"/>
    <property type="project" value="TreeGrafter"/>
</dbReference>
<dbReference type="PANTHER" id="PTHR46186">
    <property type="entry name" value="CYSTATIN"/>
    <property type="match status" value="1"/>
</dbReference>
<dbReference type="OrthoDB" id="6131664at2759"/>
<keyword evidence="6" id="KW-1185">Reference proteome</keyword>
<evidence type="ECO:0000256" key="4">
    <source>
        <dbReference type="SAM" id="SignalP"/>
    </source>
</evidence>
<dbReference type="CDD" id="cd00042">
    <property type="entry name" value="CY"/>
    <property type="match status" value="2"/>
</dbReference>
<feature type="chain" id="PRO_5043377452" description="Cystatin domain-containing protein" evidence="4">
    <location>
        <begin position="24"/>
        <end position="239"/>
    </location>
</feature>
<keyword evidence="3" id="KW-0789">Thiol protease inhibitor</keyword>
<dbReference type="EMBL" id="PZQS01000008">
    <property type="protein sequence ID" value="PVD26238.1"/>
    <property type="molecule type" value="Genomic_DNA"/>
</dbReference>
<feature type="signal peptide" evidence="4">
    <location>
        <begin position="1"/>
        <end position="23"/>
    </location>
</feature>
<reference evidence="5 6" key="1">
    <citation type="submission" date="2018-04" db="EMBL/GenBank/DDBJ databases">
        <title>The genome of golden apple snail Pomacea canaliculata provides insight into stress tolerance and invasive adaptation.</title>
        <authorList>
            <person name="Liu C."/>
            <person name="Liu B."/>
            <person name="Ren Y."/>
            <person name="Zhang Y."/>
            <person name="Wang H."/>
            <person name="Li S."/>
            <person name="Jiang F."/>
            <person name="Yin L."/>
            <person name="Zhang G."/>
            <person name="Qian W."/>
            <person name="Fan W."/>
        </authorList>
    </citation>
    <scope>NUCLEOTIDE SEQUENCE [LARGE SCALE GENOMIC DNA]</scope>
    <source>
        <strain evidence="5">SZHN2017</strain>
        <tissue evidence="5">Muscle</tissue>
    </source>
</reference>
<evidence type="ECO:0000313" key="6">
    <source>
        <dbReference type="Proteomes" id="UP000245119"/>
    </source>
</evidence>
<dbReference type="PANTHER" id="PTHR46186:SF2">
    <property type="entry name" value="CYSTATIN"/>
    <property type="match status" value="1"/>
</dbReference>
<sequence length="239" mass="26090">MTGLLLILLPAMAAPLFLGGGVAYTYLRLTDEPVVFAVQAINEQFKAKGDTTPRQLAEIVDANEQVVAGEKFYLTLRLTGDEQDDYCKVEVWFSEWLTGADRLVIVDGPSCSKSLSRRQLDGGISDPIVLGTSPDREVTAALNFAVCAFNDRCNCASLSVLGDTSRVTYTQQVTSGTTYRFYKVPLLTSSCTKQANSCRDTDLSTCAVSSDATTTTCDLTVQYQPWRTLAYTLPTMTCH</sequence>
<dbReference type="GO" id="GO:0005737">
    <property type="term" value="C:cytoplasm"/>
    <property type="evidence" value="ECO:0007669"/>
    <property type="project" value="TreeGrafter"/>
</dbReference>
<name>A0A2T7NYI2_POMCA</name>
<accession>A0A2T7NYI2</accession>
<evidence type="ECO:0000313" key="5">
    <source>
        <dbReference type="EMBL" id="PVD26238.1"/>
    </source>
</evidence>
<gene>
    <name evidence="5" type="ORF">C0Q70_13908</name>
</gene>
<dbReference type="GO" id="GO:0004869">
    <property type="term" value="F:cysteine-type endopeptidase inhibitor activity"/>
    <property type="evidence" value="ECO:0007669"/>
    <property type="project" value="UniProtKB-KW"/>
</dbReference>
<comment type="similarity">
    <text evidence="1">Belongs to the cystatin family.</text>
</comment>
<dbReference type="STRING" id="400727.A0A2T7NYI2"/>
<evidence type="ECO:0000256" key="3">
    <source>
        <dbReference type="ARBA" id="ARBA00022704"/>
    </source>
</evidence>
<dbReference type="InterPro" id="IPR000010">
    <property type="entry name" value="Cystatin_dom"/>
</dbReference>
<dbReference type="InterPro" id="IPR046350">
    <property type="entry name" value="Cystatin_sf"/>
</dbReference>
<dbReference type="SUPFAM" id="SSF54403">
    <property type="entry name" value="Cystatin/monellin"/>
    <property type="match status" value="2"/>
</dbReference>
<evidence type="ECO:0008006" key="7">
    <source>
        <dbReference type="Google" id="ProtNLM"/>
    </source>
</evidence>
<dbReference type="Proteomes" id="UP000245119">
    <property type="component" value="Linkage Group LG8"/>
</dbReference>
<evidence type="ECO:0000256" key="2">
    <source>
        <dbReference type="ARBA" id="ARBA00022690"/>
    </source>
</evidence>
<keyword evidence="4" id="KW-0732">Signal</keyword>
<dbReference type="OMA" id="MNAMENY"/>
<keyword evidence="2" id="KW-0646">Protease inhibitor</keyword>
<dbReference type="AlphaFoldDB" id="A0A2T7NYI2"/>
<protein>
    <recommendedName>
        <fullName evidence="7">Cystatin domain-containing protein</fullName>
    </recommendedName>
</protein>
<dbReference type="InterPro" id="IPR018073">
    <property type="entry name" value="Prot_inh_cystat_CS"/>
</dbReference>
<dbReference type="Gene3D" id="3.10.450.10">
    <property type="match status" value="2"/>
</dbReference>